<dbReference type="PANTHER" id="PTHR23028">
    <property type="entry name" value="ACETYLTRANSFERASE"/>
    <property type="match status" value="1"/>
</dbReference>
<keyword evidence="1" id="KW-0812">Transmembrane</keyword>
<dbReference type="GeneID" id="92093711"/>
<feature type="domain" description="Acyltransferase 3" evidence="2">
    <location>
        <begin position="48"/>
        <end position="373"/>
    </location>
</feature>
<dbReference type="EMBL" id="JAQQWL010000009">
    <property type="protein sequence ID" value="KAK8058791.1"/>
    <property type="molecule type" value="Genomic_DNA"/>
</dbReference>
<organism evidence="3 4">
    <name type="scientific">Apiospora phragmitis</name>
    <dbReference type="NCBI Taxonomy" id="2905665"/>
    <lineage>
        <taxon>Eukaryota</taxon>
        <taxon>Fungi</taxon>
        <taxon>Dikarya</taxon>
        <taxon>Ascomycota</taxon>
        <taxon>Pezizomycotina</taxon>
        <taxon>Sordariomycetes</taxon>
        <taxon>Xylariomycetidae</taxon>
        <taxon>Amphisphaeriales</taxon>
        <taxon>Apiosporaceae</taxon>
        <taxon>Apiospora</taxon>
    </lineage>
</organism>
<feature type="transmembrane region" description="Helical" evidence="1">
    <location>
        <begin position="104"/>
        <end position="122"/>
    </location>
</feature>
<feature type="transmembrane region" description="Helical" evidence="1">
    <location>
        <begin position="206"/>
        <end position="228"/>
    </location>
</feature>
<dbReference type="RefSeq" id="XP_066714237.1">
    <property type="nucleotide sequence ID" value="XM_066860648.1"/>
</dbReference>
<dbReference type="InterPro" id="IPR002656">
    <property type="entry name" value="Acyl_transf_3_dom"/>
</dbReference>
<sequence>MARIRSSSLSMYSFLSSYVTQKLNPDLATTSQPQTTSSKSRRLHPTSYLDGLRGIASVLVFLCHYTEENHRYMLPTYGVPYENDNVASSPFQLPFLRLVFSGRPMVHIFFVISGFALSYKPLREIRARNFKGFHAALSSSAFRRPIRLYGPPLVSSCIVFAMVCLGLVYKPQPTFRDQLEHWASSTFYQVLWPWSWDTELRPRYDLHLWTIPIEMCHSMLLFVVLLTLSRVRYHVRLFVTVFLMNYCLSCGRWAAFEFIAGMLLAEFHLKAAERRQAQLKLYEHYDSPDAGWPNNKPDYTWGINVLDAWTPSAFPHNDPTTPQKFWFALCAVGVVCVAREALESRFAQYCGRVSYAVYIVHGPVLELLQTKITGEPGRKSLGKYGYPGYKLGGARLRAQGADGRGDGGQRTLCWLLGLVFFVPLVMAAADVFCRWVDEPVVDVARRIERRCAIDEFDRTPNPAGDASDRDRWHA</sequence>
<accession>A0ABR1UL15</accession>
<evidence type="ECO:0000259" key="2">
    <source>
        <dbReference type="Pfam" id="PF01757"/>
    </source>
</evidence>
<feature type="transmembrane region" description="Helical" evidence="1">
    <location>
        <begin position="235"/>
        <end position="255"/>
    </location>
</feature>
<comment type="caution">
    <text evidence="3">The sequence shown here is derived from an EMBL/GenBank/DDBJ whole genome shotgun (WGS) entry which is preliminary data.</text>
</comment>
<name>A0ABR1UL15_9PEZI</name>
<dbReference type="Proteomes" id="UP001480595">
    <property type="component" value="Unassembled WGS sequence"/>
</dbReference>
<feature type="transmembrane region" description="Helical" evidence="1">
    <location>
        <begin position="148"/>
        <end position="169"/>
    </location>
</feature>
<keyword evidence="1" id="KW-1133">Transmembrane helix</keyword>
<gene>
    <name evidence="3" type="ORF">PG994_009239</name>
</gene>
<evidence type="ECO:0000313" key="3">
    <source>
        <dbReference type="EMBL" id="KAK8058791.1"/>
    </source>
</evidence>
<reference evidence="3 4" key="1">
    <citation type="submission" date="2023-01" db="EMBL/GenBank/DDBJ databases">
        <title>Analysis of 21 Apiospora genomes using comparative genomics revels a genus with tremendous synthesis potential of carbohydrate active enzymes and secondary metabolites.</title>
        <authorList>
            <person name="Sorensen T."/>
        </authorList>
    </citation>
    <scope>NUCLEOTIDE SEQUENCE [LARGE SCALE GENOMIC DNA]</scope>
    <source>
        <strain evidence="3 4">CBS 135458</strain>
    </source>
</reference>
<keyword evidence="4" id="KW-1185">Reference proteome</keyword>
<keyword evidence="1" id="KW-0472">Membrane</keyword>
<dbReference type="Pfam" id="PF01757">
    <property type="entry name" value="Acyl_transf_3"/>
    <property type="match status" value="1"/>
</dbReference>
<proteinExistence type="predicted"/>
<feature type="transmembrane region" description="Helical" evidence="1">
    <location>
        <begin position="412"/>
        <end position="432"/>
    </location>
</feature>
<dbReference type="InterPro" id="IPR050879">
    <property type="entry name" value="Acyltransferase_3"/>
</dbReference>
<protein>
    <submittedName>
        <fullName evidence="3">Hard surface induced protein</fullName>
    </submittedName>
</protein>
<dbReference type="PANTHER" id="PTHR23028:SF126">
    <property type="entry name" value="ACYLTRANSFERASE 3 DOMAIN-CONTAINING PROTEIN"/>
    <property type="match status" value="1"/>
</dbReference>
<evidence type="ECO:0000313" key="4">
    <source>
        <dbReference type="Proteomes" id="UP001480595"/>
    </source>
</evidence>
<evidence type="ECO:0000256" key="1">
    <source>
        <dbReference type="SAM" id="Phobius"/>
    </source>
</evidence>